<evidence type="ECO:0000256" key="1">
    <source>
        <dbReference type="SAM" id="MobiDB-lite"/>
    </source>
</evidence>
<dbReference type="EMBL" id="LAZR01044296">
    <property type="protein sequence ID" value="KKL05014.1"/>
    <property type="molecule type" value="Genomic_DNA"/>
</dbReference>
<evidence type="ECO:0000313" key="2">
    <source>
        <dbReference type="EMBL" id="KKL05014.1"/>
    </source>
</evidence>
<feature type="compositionally biased region" description="Basic and acidic residues" evidence="1">
    <location>
        <begin position="31"/>
        <end position="48"/>
    </location>
</feature>
<name>A0A0F9A633_9ZZZZ</name>
<accession>A0A0F9A633</accession>
<reference evidence="2" key="1">
    <citation type="journal article" date="2015" name="Nature">
        <title>Complex archaea that bridge the gap between prokaryotes and eukaryotes.</title>
        <authorList>
            <person name="Spang A."/>
            <person name="Saw J.H."/>
            <person name="Jorgensen S.L."/>
            <person name="Zaremba-Niedzwiedzka K."/>
            <person name="Martijn J."/>
            <person name="Lind A.E."/>
            <person name="van Eijk R."/>
            <person name="Schleper C."/>
            <person name="Guy L."/>
            <person name="Ettema T.J."/>
        </authorList>
    </citation>
    <scope>NUCLEOTIDE SEQUENCE</scope>
</reference>
<gene>
    <name evidence="2" type="ORF">LCGC14_2610310</name>
</gene>
<dbReference type="AlphaFoldDB" id="A0A0F9A633"/>
<feature type="region of interest" description="Disordered" evidence="1">
    <location>
        <begin position="27"/>
        <end position="48"/>
    </location>
</feature>
<organism evidence="2">
    <name type="scientific">marine sediment metagenome</name>
    <dbReference type="NCBI Taxonomy" id="412755"/>
    <lineage>
        <taxon>unclassified sequences</taxon>
        <taxon>metagenomes</taxon>
        <taxon>ecological metagenomes</taxon>
    </lineage>
</organism>
<sequence length="48" mass="5910">PRYVHASRRGPSPAFWMPWSKKLKTKKRSRLERMRMSEHELSDKTLRR</sequence>
<feature type="non-terminal residue" evidence="2">
    <location>
        <position position="1"/>
    </location>
</feature>
<comment type="caution">
    <text evidence="2">The sequence shown here is derived from an EMBL/GenBank/DDBJ whole genome shotgun (WGS) entry which is preliminary data.</text>
</comment>
<proteinExistence type="predicted"/>
<protein>
    <submittedName>
        <fullName evidence="2">Uncharacterized protein</fullName>
    </submittedName>
</protein>